<name>A0A6L5YSW0_9FIRM</name>
<dbReference type="AlphaFoldDB" id="A0A6L5YSW0"/>
<dbReference type="InterPro" id="IPR051531">
    <property type="entry name" value="N-acetyltransferase"/>
</dbReference>
<dbReference type="PANTHER" id="PTHR43792">
    <property type="entry name" value="GNAT FAMILY, PUTATIVE (AFU_ORTHOLOGUE AFUA_3G00765)-RELATED-RELATED"/>
    <property type="match status" value="1"/>
</dbReference>
<protein>
    <submittedName>
        <fullName evidence="2">GNAT family N-acetyltransferase</fullName>
    </submittedName>
</protein>
<comment type="caution">
    <text evidence="2">The sequence shown here is derived from an EMBL/GenBank/DDBJ whole genome shotgun (WGS) entry which is preliminary data.</text>
</comment>
<proteinExistence type="predicted"/>
<evidence type="ECO:0000259" key="1">
    <source>
        <dbReference type="PROSITE" id="PS51186"/>
    </source>
</evidence>
<organism evidence="2 3">
    <name type="scientific">Roseburia porci</name>
    <dbReference type="NCBI Taxonomy" id="2605790"/>
    <lineage>
        <taxon>Bacteria</taxon>
        <taxon>Bacillati</taxon>
        <taxon>Bacillota</taxon>
        <taxon>Clostridia</taxon>
        <taxon>Lachnospirales</taxon>
        <taxon>Lachnospiraceae</taxon>
        <taxon>Roseburia</taxon>
    </lineage>
</organism>
<keyword evidence="3" id="KW-1185">Reference proteome</keyword>
<dbReference type="RefSeq" id="WP_154430619.1">
    <property type="nucleotide sequence ID" value="NZ_VUNI01000022.1"/>
</dbReference>
<dbReference type="Pfam" id="PF13302">
    <property type="entry name" value="Acetyltransf_3"/>
    <property type="match status" value="1"/>
</dbReference>
<dbReference type="PROSITE" id="PS51186">
    <property type="entry name" value="GNAT"/>
    <property type="match status" value="1"/>
</dbReference>
<evidence type="ECO:0000313" key="3">
    <source>
        <dbReference type="Proteomes" id="UP000474024"/>
    </source>
</evidence>
<dbReference type="SUPFAM" id="SSF55729">
    <property type="entry name" value="Acyl-CoA N-acyltransferases (Nat)"/>
    <property type="match status" value="1"/>
</dbReference>
<accession>A0A6L5YSW0</accession>
<dbReference type="InterPro" id="IPR016181">
    <property type="entry name" value="Acyl_CoA_acyltransferase"/>
</dbReference>
<gene>
    <name evidence="2" type="ORF">FYJ75_11595</name>
</gene>
<dbReference type="Gene3D" id="3.40.630.30">
    <property type="match status" value="1"/>
</dbReference>
<reference evidence="2 3" key="1">
    <citation type="submission" date="2019-08" db="EMBL/GenBank/DDBJ databases">
        <title>In-depth cultivation of the pig gut microbiome towards novel bacterial diversity and tailored functional studies.</title>
        <authorList>
            <person name="Wylensek D."/>
            <person name="Hitch T.C.A."/>
            <person name="Clavel T."/>
        </authorList>
    </citation>
    <scope>NUCLEOTIDE SEQUENCE [LARGE SCALE GENOMIC DNA]</scope>
    <source>
        <strain evidence="2 3">MUC/MUC-530-WT-4D</strain>
    </source>
</reference>
<dbReference type="Proteomes" id="UP000474024">
    <property type="component" value="Unassembled WGS sequence"/>
</dbReference>
<feature type="domain" description="N-acetyltransferase" evidence="1">
    <location>
        <begin position="16"/>
        <end position="175"/>
    </location>
</feature>
<sequence length="176" mass="20473">MNLPIKKKAKIQTERLCLKPYSSEDAGRLAEFFKNDEISKTFMVPDFESEKQIEDLVHKLIEFSQIEDTVHLEYGIYCDNVMIGFVNDCGIEEDTIEIGYVIHPDYKGHGYATEAVLAIVEELREMGFQKVMAGFFEENTASRRVMEKAGMQLNDLVEEEEYRGRIHKCYYCEINF</sequence>
<evidence type="ECO:0000313" key="2">
    <source>
        <dbReference type="EMBL" id="MST75653.1"/>
    </source>
</evidence>
<dbReference type="InterPro" id="IPR000182">
    <property type="entry name" value="GNAT_dom"/>
</dbReference>
<dbReference type="CDD" id="cd04301">
    <property type="entry name" value="NAT_SF"/>
    <property type="match status" value="1"/>
</dbReference>
<keyword evidence="2" id="KW-0808">Transferase</keyword>
<dbReference type="EMBL" id="VUNI01000022">
    <property type="protein sequence ID" value="MST75653.1"/>
    <property type="molecule type" value="Genomic_DNA"/>
</dbReference>
<dbReference type="GO" id="GO:0016747">
    <property type="term" value="F:acyltransferase activity, transferring groups other than amino-acyl groups"/>
    <property type="evidence" value="ECO:0007669"/>
    <property type="project" value="InterPro"/>
</dbReference>